<organism evidence="1 2">
    <name type="scientific">Jimgerdemannia flammicorona</name>
    <dbReference type="NCBI Taxonomy" id="994334"/>
    <lineage>
        <taxon>Eukaryota</taxon>
        <taxon>Fungi</taxon>
        <taxon>Fungi incertae sedis</taxon>
        <taxon>Mucoromycota</taxon>
        <taxon>Mucoromycotina</taxon>
        <taxon>Endogonomycetes</taxon>
        <taxon>Endogonales</taxon>
        <taxon>Endogonaceae</taxon>
        <taxon>Jimgerdemannia</taxon>
    </lineage>
</organism>
<gene>
    <name evidence="1" type="ORF">BC938DRAFT_472241</name>
</gene>
<protein>
    <submittedName>
        <fullName evidence="1">Uncharacterized protein</fullName>
    </submittedName>
</protein>
<dbReference type="EMBL" id="RBNJ01013105">
    <property type="protein sequence ID" value="RUS25390.1"/>
    <property type="molecule type" value="Genomic_DNA"/>
</dbReference>
<reference evidence="1 2" key="1">
    <citation type="journal article" date="2018" name="New Phytol.">
        <title>Phylogenomics of Endogonaceae and evolution of mycorrhizas within Mucoromycota.</title>
        <authorList>
            <person name="Chang Y."/>
            <person name="Desiro A."/>
            <person name="Na H."/>
            <person name="Sandor L."/>
            <person name="Lipzen A."/>
            <person name="Clum A."/>
            <person name="Barry K."/>
            <person name="Grigoriev I.V."/>
            <person name="Martin F.M."/>
            <person name="Stajich J.E."/>
            <person name="Smith M.E."/>
            <person name="Bonito G."/>
            <person name="Spatafora J.W."/>
        </authorList>
    </citation>
    <scope>NUCLEOTIDE SEQUENCE [LARGE SCALE GENOMIC DNA]</scope>
    <source>
        <strain evidence="1 2">AD002</strain>
    </source>
</reference>
<dbReference type="AlphaFoldDB" id="A0A433Q6I9"/>
<sequence length="243" mass="25023">MPDSTSTSSPSTSKSTFTFAPFSFIDARRLAFMAPGNKIPFFTPAPGDCPPPGLPCPDGDTNVTDDPPPATPVILRLTPTPTPADPIAATAAAVVASFLGLVVESSARFHLRQPSKSIKACMQPHSMILRSNHSRLTGLVRKSLQPAARAACLSLSSEDAVSATMITGERKGDCGIAGFGATVGKGFEGSTGEVGVVGVGGFESGLARAAAMELGVDGKTPIFCIRSRRRISLVAAMPSMMGS</sequence>
<proteinExistence type="predicted"/>
<dbReference type="Proteomes" id="UP000274822">
    <property type="component" value="Unassembled WGS sequence"/>
</dbReference>
<name>A0A433Q6I9_9FUNG</name>
<comment type="caution">
    <text evidence="1">The sequence shown here is derived from an EMBL/GenBank/DDBJ whole genome shotgun (WGS) entry which is preliminary data.</text>
</comment>
<evidence type="ECO:0000313" key="1">
    <source>
        <dbReference type="EMBL" id="RUS25390.1"/>
    </source>
</evidence>
<keyword evidence="2" id="KW-1185">Reference proteome</keyword>
<evidence type="ECO:0000313" key="2">
    <source>
        <dbReference type="Proteomes" id="UP000274822"/>
    </source>
</evidence>
<accession>A0A433Q6I9</accession>